<accession>A0A7R8WWW3</accession>
<gene>
    <name evidence="1" type="ORF">CTOB1V02_LOCUS16214</name>
</gene>
<feature type="non-terminal residue" evidence="1">
    <location>
        <position position="1"/>
    </location>
</feature>
<proteinExistence type="predicted"/>
<feature type="non-terminal residue" evidence="1">
    <location>
        <position position="111"/>
    </location>
</feature>
<dbReference type="OrthoDB" id="6154284at2759"/>
<sequence length="111" mass="12306">VSLVDRSGGKILNWTTKRFPALKWTSHDIYVQGQETLSEFLHSALVTATRLPLGRPALTKINQLVQLLVRKIPSGSKVVLYGLKTAHAQIDWALSEASSRDHGLLLGFFLL</sequence>
<organism evidence="1">
    <name type="scientific">Cyprideis torosa</name>
    <dbReference type="NCBI Taxonomy" id="163714"/>
    <lineage>
        <taxon>Eukaryota</taxon>
        <taxon>Metazoa</taxon>
        <taxon>Ecdysozoa</taxon>
        <taxon>Arthropoda</taxon>
        <taxon>Crustacea</taxon>
        <taxon>Oligostraca</taxon>
        <taxon>Ostracoda</taxon>
        <taxon>Podocopa</taxon>
        <taxon>Podocopida</taxon>
        <taxon>Cytherocopina</taxon>
        <taxon>Cytheroidea</taxon>
        <taxon>Cytherideidae</taxon>
        <taxon>Cyprideis</taxon>
    </lineage>
</organism>
<protein>
    <submittedName>
        <fullName evidence="1">Uncharacterized protein</fullName>
    </submittedName>
</protein>
<evidence type="ECO:0000313" key="1">
    <source>
        <dbReference type="EMBL" id="CAD7238399.1"/>
    </source>
</evidence>
<reference evidence="1" key="1">
    <citation type="submission" date="2020-11" db="EMBL/GenBank/DDBJ databases">
        <authorList>
            <person name="Tran Van P."/>
        </authorList>
    </citation>
    <scope>NUCLEOTIDE SEQUENCE</scope>
</reference>
<dbReference type="EMBL" id="OB700782">
    <property type="protein sequence ID" value="CAD7238399.1"/>
    <property type="molecule type" value="Genomic_DNA"/>
</dbReference>
<dbReference type="AlphaFoldDB" id="A0A7R8WWW3"/>
<name>A0A7R8WWW3_9CRUS</name>